<accession>A0ABT4XJW5</accession>
<dbReference type="PANTHER" id="PTHR43673">
    <property type="entry name" value="NAD(P)H NITROREDUCTASE YDGI-RELATED"/>
    <property type="match status" value="1"/>
</dbReference>
<evidence type="ECO:0000256" key="1">
    <source>
        <dbReference type="ARBA" id="ARBA00001917"/>
    </source>
</evidence>
<dbReference type="PANTHER" id="PTHR43673:SF2">
    <property type="entry name" value="NITROREDUCTASE"/>
    <property type="match status" value="1"/>
</dbReference>
<comment type="similarity">
    <text evidence="2">Belongs to the nitroreductase family.</text>
</comment>
<dbReference type="Pfam" id="PF00881">
    <property type="entry name" value="Nitroreductase"/>
    <property type="match status" value="2"/>
</dbReference>
<name>A0ABT4XJW5_9PSED</name>
<dbReference type="SUPFAM" id="SSF55469">
    <property type="entry name" value="FMN-dependent nitroreductase-like"/>
    <property type="match status" value="1"/>
</dbReference>
<reference evidence="7 8" key="1">
    <citation type="submission" date="2023-01" db="EMBL/GenBank/DDBJ databases">
        <title>Pseudomonas SA3-5T sp. nov., isolated from tidal flat sediment.</title>
        <authorList>
            <person name="Kim H.S."/>
            <person name="Kim J.-S."/>
            <person name="Suh M.K."/>
            <person name="Eom M.K."/>
            <person name="Lee J.-S."/>
        </authorList>
    </citation>
    <scope>NUCLEOTIDE SEQUENCE [LARGE SCALE GENOMIC DNA]</scope>
    <source>
        <strain evidence="7 8">SA3-5</strain>
    </source>
</reference>
<keyword evidence="4" id="KW-0288">FMN</keyword>
<keyword evidence="3" id="KW-0285">Flavoprotein</keyword>
<protein>
    <submittedName>
        <fullName evidence="7">Nitroreductase family protein</fullName>
    </submittedName>
</protein>
<evidence type="ECO:0000256" key="2">
    <source>
        <dbReference type="ARBA" id="ARBA00007118"/>
    </source>
</evidence>
<sequence length="326" mass="37044">MKFNVAVKNVLRPVRDIGYAFFGYLYDFYRYFKYAGWAFGGRASVRDYKAVKIYHRLEKSLSFRQREAKSGWGAANDLVNHLQKSWEKSNNYTYHEKVGLKVLGDFIAVAAVEDDRGAERIINFWERHVKLASDEGGILEKSVAFLQKGKLYNPEDFFSSRFSVRDFDSKAVSSEDVEKAIGLALNTPSVCNRQASFVYCLNTRAEIDRALSLQNGNRGFGHEIPCLLILCTDLSAFDTAGERYQHWIDGGMFSMSIIWALHSLGLASCCLNWSKGPLDDMKLRKLINIKDEHTVLMMLAVGAPRDTLKVCYSARRPVSDFYTALD</sequence>
<proteinExistence type="inferred from homology"/>
<comment type="caution">
    <text evidence="7">The sequence shown here is derived from an EMBL/GenBank/DDBJ whole genome shotgun (WGS) entry which is preliminary data.</text>
</comment>
<dbReference type="InterPro" id="IPR029479">
    <property type="entry name" value="Nitroreductase"/>
</dbReference>
<evidence type="ECO:0000256" key="3">
    <source>
        <dbReference type="ARBA" id="ARBA00022630"/>
    </source>
</evidence>
<evidence type="ECO:0000256" key="5">
    <source>
        <dbReference type="ARBA" id="ARBA00023002"/>
    </source>
</evidence>
<keyword evidence="5" id="KW-0560">Oxidoreductase</keyword>
<dbReference type="EMBL" id="JAQJZJ010000010">
    <property type="protein sequence ID" value="MDA7088508.1"/>
    <property type="molecule type" value="Genomic_DNA"/>
</dbReference>
<dbReference type="Gene3D" id="3.40.109.10">
    <property type="entry name" value="NADH Oxidase"/>
    <property type="match status" value="1"/>
</dbReference>
<keyword evidence="8" id="KW-1185">Reference proteome</keyword>
<comment type="cofactor">
    <cofactor evidence="1">
        <name>FMN</name>
        <dbReference type="ChEBI" id="CHEBI:58210"/>
    </cofactor>
</comment>
<feature type="domain" description="Nitroreductase" evidence="6">
    <location>
        <begin position="160"/>
        <end position="210"/>
    </location>
</feature>
<evidence type="ECO:0000256" key="4">
    <source>
        <dbReference type="ARBA" id="ARBA00022643"/>
    </source>
</evidence>
<dbReference type="Proteomes" id="UP001212042">
    <property type="component" value="Unassembled WGS sequence"/>
</dbReference>
<organism evidence="7 8">
    <name type="scientific">Pseudomonas aestuarii</name>
    <dbReference type="NCBI Taxonomy" id="3018340"/>
    <lineage>
        <taxon>Bacteria</taxon>
        <taxon>Pseudomonadati</taxon>
        <taxon>Pseudomonadota</taxon>
        <taxon>Gammaproteobacteria</taxon>
        <taxon>Pseudomonadales</taxon>
        <taxon>Pseudomonadaceae</taxon>
        <taxon>Pseudomonas</taxon>
    </lineage>
</organism>
<dbReference type="RefSeq" id="WP_271349406.1">
    <property type="nucleotide sequence ID" value="NZ_JAQJZJ010000010.1"/>
</dbReference>
<dbReference type="InterPro" id="IPR000415">
    <property type="entry name" value="Nitroreductase-like"/>
</dbReference>
<evidence type="ECO:0000313" key="8">
    <source>
        <dbReference type="Proteomes" id="UP001212042"/>
    </source>
</evidence>
<feature type="domain" description="Nitroreductase" evidence="6">
    <location>
        <begin position="213"/>
        <end position="302"/>
    </location>
</feature>
<evidence type="ECO:0000259" key="6">
    <source>
        <dbReference type="Pfam" id="PF00881"/>
    </source>
</evidence>
<evidence type="ECO:0000313" key="7">
    <source>
        <dbReference type="EMBL" id="MDA7088508.1"/>
    </source>
</evidence>
<gene>
    <name evidence="7" type="ORF">PH586_19180</name>
</gene>